<protein>
    <submittedName>
        <fullName evidence="6">Metal-dependent hydrolase YfiT</fullName>
    </submittedName>
</protein>
<dbReference type="NCBIfam" id="NF009807">
    <property type="entry name" value="PRK13291.1"/>
    <property type="match status" value="1"/>
</dbReference>
<keyword evidence="1" id="KW-0963">Cytoplasm</keyword>
<evidence type="ECO:0000256" key="1">
    <source>
        <dbReference type="ARBA" id="ARBA00022490"/>
    </source>
</evidence>
<dbReference type="InterPro" id="IPR034660">
    <property type="entry name" value="DinB/YfiT-like"/>
</dbReference>
<keyword evidence="4" id="KW-0862">Zinc</keyword>
<dbReference type="InterPro" id="IPR023774">
    <property type="entry name" value="Put_metal_dep_hydrolase_YfiT"/>
</dbReference>
<dbReference type="Gene3D" id="1.20.120.450">
    <property type="entry name" value="dinb family like domain"/>
    <property type="match status" value="1"/>
</dbReference>
<evidence type="ECO:0000313" key="6">
    <source>
        <dbReference type="EMBL" id="CAA9307041.1"/>
    </source>
</evidence>
<keyword evidence="3 6" id="KW-0378">Hydrolase</keyword>
<dbReference type="InterPro" id="IPR024775">
    <property type="entry name" value="DinB-like"/>
</dbReference>
<dbReference type="HAMAP" id="MF_01256">
    <property type="entry name" value="YfiT_hydrol"/>
    <property type="match status" value="1"/>
</dbReference>
<sequence>MPETATPPDDLRYPVGRHEPVGEVTAADRARWIGEVAALPAGFRAAVAGLDAAQLETPYRPGGWTVRQLVHHLADSHLNAYTRCKLALTEAEPTIKPYDEARWAELPDVAAVDPAVSLALLDALHLRWAALLERLTPDHWARTLRHPERPRPMRLDDVLALYAWHGRHHTAHVTRLRERMGW</sequence>
<name>A0A6J4KIK0_9BACT</name>
<keyword evidence="2" id="KW-0479">Metal-binding</keyword>
<gene>
    <name evidence="6" type="ORF">AVDCRST_MAG11-1220</name>
</gene>
<dbReference type="GO" id="GO:0016787">
    <property type="term" value="F:hydrolase activity"/>
    <property type="evidence" value="ECO:0007669"/>
    <property type="project" value="UniProtKB-KW"/>
</dbReference>
<dbReference type="GO" id="GO:0046872">
    <property type="term" value="F:metal ion binding"/>
    <property type="evidence" value="ECO:0007669"/>
    <property type="project" value="UniProtKB-KW"/>
</dbReference>
<proteinExistence type="inferred from homology"/>
<dbReference type="SUPFAM" id="SSF109854">
    <property type="entry name" value="DinB/YfiT-like putative metalloenzymes"/>
    <property type="match status" value="1"/>
</dbReference>
<evidence type="ECO:0000256" key="2">
    <source>
        <dbReference type="ARBA" id="ARBA00022723"/>
    </source>
</evidence>
<feature type="domain" description="DinB-like" evidence="5">
    <location>
        <begin position="40"/>
        <end position="172"/>
    </location>
</feature>
<dbReference type="Pfam" id="PF12867">
    <property type="entry name" value="DinB_2"/>
    <property type="match status" value="1"/>
</dbReference>
<reference evidence="6" key="1">
    <citation type="submission" date="2020-02" db="EMBL/GenBank/DDBJ databases">
        <authorList>
            <person name="Meier V. D."/>
        </authorList>
    </citation>
    <scope>NUCLEOTIDE SEQUENCE</scope>
    <source>
        <strain evidence="6">AVDCRST_MAG11</strain>
    </source>
</reference>
<evidence type="ECO:0000259" key="5">
    <source>
        <dbReference type="Pfam" id="PF12867"/>
    </source>
</evidence>
<dbReference type="EMBL" id="CADCTU010000280">
    <property type="protein sequence ID" value="CAA9307041.1"/>
    <property type="molecule type" value="Genomic_DNA"/>
</dbReference>
<accession>A0A6J4KIK0</accession>
<organism evidence="6">
    <name type="scientific">uncultured Gemmatimonadaceae bacterium</name>
    <dbReference type="NCBI Taxonomy" id="246130"/>
    <lineage>
        <taxon>Bacteria</taxon>
        <taxon>Pseudomonadati</taxon>
        <taxon>Gemmatimonadota</taxon>
        <taxon>Gemmatimonadia</taxon>
        <taxon>Gemmatimonadales</taxon>
        <taxon>Gemmatimonadaceae</taxon>
        <taxon>environmental samples</taxon>
    </lineage>
</organism>
<evidence type="ECO:0000256" key="4">
    <source>
        <dbReference type="ARBA" id="ARBA00022833"/>
    </source>
</evidence>
<evidence type="ECO:0000256" key="3">
    <source>
        <dbReference type="ARBA" id="ARBA00022801"/>
    </source>
</evidence>
<dbReference type="AlphaFoldDB" id="A0A6J4KIK0"/>